<evidence type="ECO:0000313" key="3">
    <source>
        <dbReference type="Proteomes" id="UP000243605"/>
    </source>
</evidence>
<feature type="transmembrane region" description="Helical" evidence="1">
    <location>
        <begin position="53"/>
        <end position="72"/>
    </location>
</feature>
<feature type="transmembrane region" description="Helical" evidence="1">
    <location>
        <begin position="185"/>
        <end position="209"/>
    </location>
</feature>
<name>A0A662Z4G7_9STAP</name>
<feature type="transmembrane region" description="Helical" evidence="1">
    <location>
        <begin position="93"/>
        <end position="122"/>
    </location>
</feature>
<keyword evidence="1" id="KW-1133">Transmembrane helix</keyword>
<protein>
    <recommendedName>
        <fullName evidence="4">ABC-2 family transporter protein</fullName>
    </recommendedName>
</protein>
<sequence length="261" mass="29807">MSYLIKLEFKKIQPIYLIGLIVGIIFAVSTLFFLREGYVYANNMDLWMNTGDLFTVVFPLFATIPIIWQLVYERKYHYIRYMQTRIPKKKYLIAKWLVSSGSAAFIIFLISFLGLFIALYLFPDVATTDSTLLEQAEASQLSGFGGYYTLNHPLIYGIVVSLWRSVLAIVVNSLGFLLAAYIKNLFVVLISPFVIVQLENFITAVVGRSDLSLSYSFFQSGLTSQAVSIPKYLISPVWIVLLIVTIWIYFAKIKKETIYDV</sequence>
<evidence type="ECO:0008006" key="4">
    <source>
        <dbReference type="Google" id="ProtNLM"/>
    </source>
</evidence>
<dbReference type="EMBL" id="FOIT01000003">
    <property type="protein sequence ID" value="SEW01774.1"/>
    <property type="molecule type" value="Genomic_DNA"/>
</dbReference>
<keyword evidence="1" id="KW-0472">Membrane</keyword>
<feature type="transmembrane region" description="Helical" evidence="1">
    <location>
        <begin position="12"/>
        <end position="33"/>
    </location>
</feature>
<evidence type="ECO:0000313" key="2">
    <source>
        <dbReference type="EMBL" id="SEW01774.1"/>
    </source>
</evidence>
<reference evidence="2 3" key="1">
    <citation type="submission" date="2016-10" db="EMBL/GenBank/DDBJ databases">
        <authorList>
            <person name="Varghese N."/>
            <person name="Submissions S."/>
        </authorList>
    </citation>
    <scope>NUCLEOTIDE SEQUENCE [LARGE SCALE GENOMIC DNA]</scope>
    <source>
        <strain evidence="2 3">IBRC-M10081</strain>
    </source>
</reference>
<accession>A0A662Z4G7</accession>
<dbReference type="Proteomes" id="UP000243605">
    <property type="component" value="Unassembled WGS sequence"/>
</dbReference>
<keyword evidence="3" id="KW-1185">Reference proteome</keyword>
<feature type="transmembrane region" description="Helical" evidence="1">
    <location>
        <begin position="229"/>
        <end position="250"/>
    </location>
</feature>
<organism evidence="2 3">
    <name type="scientific">Aliicoccus persicus</name>
    <dbReference type="NCBI Taxonomy" id="930138"/>
    <lineage>
        <taxon>Bacteria</taxon>
        <taxon>Bacillati</taxon>
        <taxon>Bacillota</taxon>
        <taxon>Bacilli</taxon>
        <taxon>Bacillales</taxon>
        <taxon>Staphylococcaceae</taxon>
        <taxon>Aliicoccus</taxon>
    </lineage>
</organism>
<dbReference type="AlphaFoldDB" id="A0A662Z4G7"/>
<keyword evidence="1" id="KW-0812">Transmembrane</keyword>
<gene>
    <name evidence="2" type="ORF">SAMN05192557_1254</name>
</gene>
<evidence type="ECO:0000256" key="1">
    <source>
        <dbReference type="SAM" id="Phobius"/>
    </source>
</evidence>
<feature type="transmembrane region" description="Helical" evidence="1">
    <location>
        <begin position="154"/>
        <end position="178"/>
    </location>
</feature>
<proteinExistence type="predicted"/>